<comment type="caution">
    <text evidence="3">The sequence shown here is derived from an EMBL/GenBank/DDBJ whole genome shotgun (WGS) entry which is preliminary data.</text>
</comment>
<feature type="compositionally biased region" description="Acidic residues" evidence="1">
    <location>
        <begin position="560"/>
        <end position="569"/>
    </location>
</feature>
<organism evidence="3 4">
    <name type="scientific">Williamsia phyllosphaerae</name>
    <dbReference type="NCBI Taxonomy" id="885042"/>
    <lineage>
        <taxon>Bacteria</taxon>
        <taxon>Bacillati</taxon>
        <taxon>Actinomycetota</taxon>
        <taxon>Actinomycetes</taxon>
        <taxon>Mycobacteriales</taxon>
        <taxon>Nocardiaceae</taxon>
        <taxon>Williamsia</taxon>
    </lineage>
</organism>
<evidence type="ECO:0000313" key="4">
    <source>
        <dbReference type="Proteomes" id="UP000632454"/>
    </source>
</evidence>
<dbReference type="InterPro" id="IPR003615">
    <property type="entry name" value="HNH_nuc"/>
</dbReference>
<dbReference type="EMBL" id="BMCS01000001">
    <property type="protein sequence ID" value="GGF09340.1"/>
    <property type="molecule type" value="Genomic_DNA"/>
</dbReference>
<dbReference type="Pfam" id="PF02720">
    <property type="entry name" value="DUF222"/>
    <property type="match status" value="1"/>
</dbReference>
<dbReference type="RefSeq" id="WP_188486015.1">
    <property type="nucleotide sequence ID" value="NZ_BMCS01000001.1"/>
</dbReference>
<evidence type="ECO:0000313" key="3">
    <source>
        <dbReference type="EMBL" id="GGF09340.1"/>
    </source>
</evidence>
<feature type="compositionally biased region" description="Basic and acidic residues" evidence="1">
    <location>
        <begin position="532"/>
        <end position="547"/>
    </location>
</feature>
<evidence type="ECO:0000256" key="1">
    <source>
        <dbReference type="SAM" id="MobiDB-lite"/>
    </source>
</evidence>
<feature type="region of interest" description="Disordered" evidence="1">
    <location>
        <begin position="340"/>
        <end position="366"/>
    </location>
</feature>
<dbReference type="InterPro" id="IPR003870">
    <property type="entry name" value="DUF222"/>
</dbReference>
<proteinExistence type="predicted"/>
<evidence type="ECO:0000259" key="2">
    <source>
        <dbReference type="Pfam" id="PF02720"/>
    </source>
</evidence>
<sequence>MIECPSTEERTDARGESGPTSGKPSWSGVPAAAVGLLADPIGAPVNDLLLDMKHAAAGQSFLEWVRFQRAAELHTQLVAPDEANDKRRLDVLSRCATRIAVVHAIPQATAERLLDTSIALRDRLPGVSDCLRDGLITAQQVRTIVERTDLVLDPDLQSLVDADIAATLRRGGSWSTPRMRDMIDRIVFRVDPAAVRARRARARDARGYWFERGEDGMATINSSMTAENAIAMTRRIAQLASCVCRDDPRTKQALGSDALFCLAMGVAWECQCGGDHCEAPTVPEPSAPAPRDIPGASGTTTVIHVLCDLETAAGDGEHPGFLDGYGVVSADHVQEMLSEPGTKIRPIGADDAPLPSTQPSDPYRPSTALDTVIRARGLYCDIPGCNQPAWRCDLDHTDEYDHENPERGGQTTPAGLGPKCRFHHNMKTFSDFLDTLVIGDDGRAETSIITPEGLIVPGPAFTGDDLFPSLRDIRFEQPTHAPPPTDDEPDREPTRRRTRLEEKHARRRNARVANQQAIDDAAAVAETAAAEFETKAADDPHGIHDLGRVASSETRPADYGFDDDSEPPF</sequence>
<feature type="region of interest" description="Disordered" evidence="1">
    <location>
        <begin position="1"/>
        <end position="27"/>
    </location>
</feature>
<protein>
    <recommendedName>
        <fullName evidence="2">DUF222 domain-containing protein</fullName>
    </recommendedName>
</protein>
<reference evidence="4" key="1">
    <citation type="journal article" date="2019" name="Int. J. Syst. Evol. Microbiol.">
        <title>The Global Catalogue of Microorganisms (GCM) 10K type strain sequencing project: providing services to taxonomists for standard genome sequencing and annotation.</title>
        <authorList>
            <consortium name="The Broad Institute Genomics Platform"/>
            <consortium name="The Broad Institute Genome Sequencing Center for Infectious Disease"/>
            <person name="Wu L."/>
            <person name="Ma J."/>
        </authorList>
    </citation>
    <scope>NUCLEOTIDE SEQUENCE [LARGE SCALE GENOMIC DNA]</scope>
    <source>
        <strain evidence="4">CCM 7855</strain>
    </source>
</reference>
<dbReference type="CDD" id="cd00085">
    <property type="entry name" value="HNHc"/>
    <property type="match status" value="1"/>
</dbReference>
<gene>
    <name evidence="3" type="ORF">GCM10007298_01570</name>
</gene>
<dbReference type="Proteomes" id="UP000632454">
    <property type="component" value="Unassembled WGS sequence"/>
</dbReference>
<feature type="region of interest" description="Disordered" evidence="1">
    <location>
        <begin position="476"/>
        <end position="569"/>
    </location>
</feature>
<keyword evidence="4" id="KW-1185">Reference proteome</keyword>
<name>A0ABQ1U4G1_9NOCA</name>
<feature type="domain" description="DUF222" evidence="2">
    <location>
        <begin position="93"/>
        <end position="376"/>
    </location>
</feature>
<feature type="compositionally biased region" description="Basic and acidic residues" evidence="1">
    <location>
        <begin position="491"/>
        <end position="504"/>
    </location>
</feature>
<accession>A0ABQ1U4G1</accession>
<feature type="compositionally biased region" description="Low complexity" evidence="1">
    <location>
        <begin position="511"/>
        <end position="531"/>
    </location>
</feature>